<comment type="similarity">
    <text evidence="17">Belongs to the NnrD/CARKD family.</text>
</comment>
<evidence type="ECO:0000256" key="16">
    <source>
        <dbReference type="ARBA" id="ARBA00049209"/>
    </source>
</evidence>
<keyword evidence="7 17" id="KW-0067">ATP-binding</keyword>
<comment type="function">
    <text evidence="14 19">Bifunctional enzyme that catalyzes the epimerization of the S- and R-forms of NAD(P)HX and the dehydration of the S-form of NAD(P)HX at the expense of ADP, which is converted to AMP. This allows the repair of both epimers of NAD(P)HX, a damaged form of NAD(P)H that is a result of enzymatic or heat-dependent hydration.</text>
</comment>
<dbReference type="GO" id="GO:0046872">
    <property type="term" value="F:metal ion binding"/>
    <property type="evidence" value="ECO:0007669"/>
    <property type="project" value="UniProtKB-UniRule"/>
</dbReference>
<evidence type="ECO:0000256" key="18">
    <source>
        <dbReference type="HAMAP-Rule" id="MF_01966"/>
    </source>
</evidence>
<dbReference type="SUPFAM" id="SSF53613">
    <property type="entry name" value="Ribokinase-like"/>
    <property type="match status" value="1"/>
</dbReference>
<evidence type="ECO:0000256" key="7">
    <source>
        <dbReference type="ARBA" id="ARBA00022840"/>
    </source>
</evidence>
<gene>
    <name evidence="17" type="primary">nnrD</name>
    <name evidence="18" type="synonym">nnrE</name>
    <name evidence="22" type="ORF">JKP34_08345</name>
</gene>
<feature type="binding site" evidence="17">
    <location>
        <position position="433"/>
    </location>
    <ligand>
        <name>AMP</name>
        <dbReference type="ChEBI" id="CHEBI:456215"/>
    </ligand>
</feature>
<keyword evidence="23" id="KW-1185">Reference proteome</keyword>
<keyword evidence="8 17" id="KW-0521">NADP</keyword>
<evidence type="ECO:0000256" key="14">
    <source>
        <dbReference type="ARBA" id="ARBA00025153"/>
    </source>
</evidence>
<dbReference type="InterPro" id="IPR029056">
    <property type="entry name" value="Ribokinase-like"/>
</dbReference>
<keyword evidence="12 17" id="KW-0456">Lyase</keyword>
<evidence type="ECO:0000256" key="2">
    <source>
        <dbReference type="ARBA" id="ARBA00000909"/>
    </source>
</evidence>
<dbReference type="NCBIfam" id="TIGR00197">
    <property type="entry name" value="yjeF_nterm"/>
    <property type="match status" value="1"/>
</dbReference>
<evidence type="ECO:0000256" key="10">
    <source>
        <dbReference type="ARBA" id="ARBA00023027"/>
    </source>
</evidence>
<comment type="function">
    <text evidence="17">Catalyzes the dehydration of the S-form of NAD(P)HX at the expense of ADP, which is converted to AMP. Together with NAD(P)HX epimerase, which catalyzes the epimerization of the S- and R-forms, the enzyme allows the repair of both epimers of NAD(P)HX, a damaged form of NAD(P)H that is a result of enzymatic or heat-dependent hydration.</text>
</comment>
<comment type="caution">
    <text evidence="22">The sequence shown here is derived from an EMBL/GenBank/DDBJ whole genome shotgun (WGS) entry which is preliminary data.</text>
</comment>
<evidence type="ECO:0000256" key="11">
    <source>
        <dbReference type="ARBA" id="ARBA00023235"/>
    </source>
</evidence>
<evidence type="ECO:0000256" key="15">
    <source>
        <dbReference type="ARBA" id="ARBA00048238"/>
    </source>
</evidence>
<evidence type="ECO:0000256" key="4">
    <source>
        <dbReference type="ARBA" id="ARBA00009524"/>
    </source>
</evidence>
<evidence type="ECO:0000256" key="5">
    <source>
        <dbReference type="ARBA" id="ARBA00022723"/>
    </source>
</evidence>
<dbReference type="Gene3D" id="3.40.1190.20">
    <property type="match status" value="1"/>
</dbReference>
<feature type="binding site" evidence="18">
    <location>
        <begin position="128"/>
        <end position="134"/>
    </location>
    <ligand>
        <name>(6S)-NADPHX</name>
        <dbReference type="ChEBI" id="CHEBI:64076"/>
    </ligand>
</feature>
<proteinExistence type="inferred from homology"/>
<dbReference type="PANTHER" id="PTHR12592:SF0">
    <property type="entry name" value="ATP-DEPENDENT (S)-NAD(P)H-HYDRATE DEHYDRATASE"/>
    <property type="match status" value="1"/>
</dbReference>
<comment type="function">
    <text evidence="18">Catalyzes the epimerization of the S- and R-forms of NAD(P)HX, a damaged form of NAD(P)H that is a result of enzymatic or heat-dependent hydration. This is a prerequisite for the S-specific NAD(P)H-hydrate dehydratase to allow the repair of both epimers of NAD(P)HX.</text>
</comment>
<feature type="binding site" evidence="18">
    <location>
        <position position="157"/>
    </location>
    <ligand>
        <name>(6S)-NADPHX</name>
        <dbReference type="ChEBI" id="CHEBI:64076"/>
    </ligand>
</feature>
<comment type="caution">
    <text evidence="17">Lacks conserved residue(s) required for the propagation of feature annotation.</text>
</comment>
<dbReference type="CDD" id="cd01171">
    <property type="entry name" value="YXKO-related"/>
    <property type="match status" value="1"/>
</dbReference>
<evidence type="ECO:0000313" key="22">
    <source>
        <dbReference type="EMBL" id="MBL0765254.1"/>
    </source>
</evidence>
<comment type="subunit">
    <text evidence="17">Homotetramer.</text>
</comment>
<evidence type="ECO:0000256" key="19">
    <source>
        <dbReference type="PIRNR" id="PIRNR017184"/>
    </source>
</evidence>
<keyword evidence="10 17" id="KW-0520">NAD</keyword>
<evidence type="ECO:0000256" key="12">
    <source>
        <dbReference type="ARBA" id="ARBA00023239"/>
    </source>
</evidence>
<dbReference type="GO" id="GO:0110051">
    <property type="term" value="P:metabolite repair"/>
    <property type="evidence" value="ECO:0007669"/>
    <property type="project" value="TreeGrafter"/>
</dbReference>
<feature type="binding site" evidence="18">
    <location>
        <position position="160"/>
    </location>
    <ligand>
        <name>K(+)</name>
        <dbReference type="ChEBI" id="CHEBI:29103"/>
    </ligand>
</feature>
<dbReference type="PIRSF" id="PIRSF017184">
    <property type="entry name" value="Nnr"/>
    <property type="match status" value="1"/>
</dbReference>
<dbReference type="InterPro" id="IPR036652">
    <property type="entry name" value="YjeF_N_dom_sf"/>
</dbReference>
<dbReference type="InterPro" id="IPR017953">
    <property type="entry name" value="Carbohydrate_kinase_pred_CS"/>
</dbReference>
<dbReference type="PANTHER" id="PTHR12592">
    <property type="entry name" value="ATP-DEPENDENT (S)-NAD(P)H-HYDRATE DEHYDRATASE FAMILY MEMBER"/>
    <property type="match status" value="1"/>
</dbReference>
<evidence type="ECO:0000259" key="21">
    <source>
        <dbReference type="PROSITE" id="PS51385"/>
    </source>
</evidence>
<evidence type="ECO:0000256" key="13">
    <source>
        <dbReference type="ARBA" id="ARBA00023268"/>
    </source>
</evidence>
<dbReference type="GO" id="GO:0046496">
    <property type="term" value="P:nicotinamide nucleotide metabolic process"/>
    <property type="evidence" value="ECO:0007669"/>
    <property type="project" value="UniProtKB-UniRule"/>
</dbReference>
<evidence type="ECO:0000256" key="8">
    <source>
        <dbReference type="ARBA" id="ARBA00022857"/>
    </source>
</evidence>
<evidence type="ECO:0000313" key="23">
    <source>
        <dbReference type="Proteomes" id="UP000642920"/>
    </source>
</evidence>
<dbReference type="GO" id="GO:0005524">
    <property type="term" value="F:ATP binding"/>
    <property type="evidence" value="ECO:0007669"/>
    <property type="project" value="UniProtKB-UniRule"/>
</dbReference>
<dbReference type="InterPro" id="IPR030677">
    <property type="entry name" value="Nnr"/>
</dbReference>
<keyword evidence="6 17" id="KW-0547">Nucleotide-binding</keyword>
<sequence>MKIFTVDKIREADQFTIENEPISSLNLMERASTQVAQWILKYFPKYYRPIIVAGKGNNGGDGLAIARMLATFGYQTKVYLAMGTDGSDDFNANLERLDNGRVDIIEGYQSLKERAIDKNILWIDALFGSGLSRPIEGGLAELIDYINKAEGKKIAIDIPSGLFADQPTEGKSIFQADTTLSFQFPKLAFLIPENEAYVGDWTILDIGLSREYIDQTESSFELTKHIKLTKASKFAHKGDRGRCTIIAGGYTRMGAAVLAARAALHSGIGLITVQSCQKTINVVQQSIPEALILKDCNEYSLGDFLEYGNQDVLVVGPALGFAEKTKKLFVEILKNYKGQLVLDADALTYLSENTELLQLLPKGTILTPHIGEFDRLFGKHDNHFDRLKKLQQKAKKHQIIILLKGKYSAIASPEGQIYFNSTGNNSMAKGGSGDVLAGMIGGMFPLTKNPLQTAINAAFLHGLSGDIATDTYDEDYVTPSILIENLHLAQKMCTQTQ</sequence>
<protein>
    <recommendedName>
        <fullName evidence="19">Bifunctional NAD(P)H-hydrate repair enzyme</fullName>
    </recommendedName>
    <alternativeName>
        <fullName evidence="19">Nicotinamide nucleotide repair protein</fullName>
    </alternativeName>
    <domain>
        <recommendedName>
            <fullName evidence="19">ADP-dependent (S)-NAD(P)H-hydrate dehydratase</fullName>
            <ecNumber evidence="19">4.2.1.136</ecNumber>
        </recommendedName>
        <alternativeName>
            <fullName evidence="19">ADP-dependent NAD(P)HX dehydratase</fullName>
        </alternativeName>
    </domain>
    <domain>
        <recommendedName>
            <fullName evidence="19">NAD(P)H-hydrate epimerase</fullName>
            <ecNumber evidence="19">5.1.99.6</ecNumber>
        </recommendedName>
    </domain>
</protein>
<comment type="cofactor">
    <cofactor evidence="17">
        <name>Mg(2+)</name>
        <dbReference type="ChEBI" id="CHEBI:18420"/>
    </cofactor>
</comment>
<comment type="cofactor">
    <cofactor evidence="18 19">
        <name>K(+)</name>
        <dbReference type="ChEBI" id="CHEBI:29103"/>
    </cofactor>
    <text evidence="18 19">Binds 1 potassium ion per subunit.</text>
</comment>
<dbReference type="EC" id="4.2.1.136" evidence="19"/>
<keyword evidence="9 18" id="KW-0630">Potassium</keyword>
<comment type="similarity">
    <text evidence="3 19">In the N-terminal section; belongs to the NnrE/AIBP family.</text>
</comment>
<dbReference type="GO" id="GO:0052856">
    <property type="term" value="F:NAD(P)HX epimerase activity"/>
    <property type="evidence" value="ECO:0007669"/>
    <property type="project" value="UniProtKB-UniRule"/>
</dbReference>
<feature type="binding site" evidence="17">
    <location>
        <position position="369"/>
    </location>
    <ligand>
        <name>(6S)-NADPHX</name>
        <dbReference type="ChEBI" id="CHEBI:64076"/>
    </ligand>
</feature>
<name>A0A937AEY6_9BACT</name>
<dbReference type="InterPro" id="IPR004443">
    <property type="entry name" value="YjeF_N_dom"/>
</dbReference>
<dbReference type="EC" id="5.1.99.6" evidence="19"/>
<evidence type="ECO:0000256" key="17">
    <source>
        <dbReference type="HAMAP-Rule" id="MF_01965"/>
    </source>
</evidence>
<feature type="domain" description="YjeF N-terminal" evidence="21">
    <location>
        <begin position="9"/>
        <end position="214"/>
    </location>
</feature>
<dbReference type="Gene3D" id="3.40.50.10260">
    <property type="entry name" value="YjeF N-terminal domain"/>
    <property type="match status" value="1"/>
</dbReference>
<comment type="similarity">
    <text evidence="18">Belongs to the NnrE/AIBP family.</text>
</comment>
<dbReference type="RefSeq" id="WP_201919698.1">
    <property type="nucleotide sequence ID" value="NZ_JAERQG010000002.1"/>
</dbReference>
<evidence type="ECO:0000256" key="3">
    <source>
        <dbReference type="ARBA" id="ARBA00006001"/>
    </source>
</evidence>
<dbReference type="EMBL" id="JAERQG010000002">
    <property type="protein sequence ID" value="MBL0765254.1"/>
    <property type="molecule type" value="Genomic_DNA"/>
</dbReference>
<feature type="binding site" evidence="18">
    <location>
        <begin position="57"/>
        <end position="61"/>
    </location>
    <ligand>
        <name>(6S)-NADPHX</name>
        <dbReference type="ChEBI" id="CHEBI:64076"/>
    </ligand>
</feature>
<dbReference type="HAMAP" id="MF_01965">
    <property type="entry name" value="NADHX_dehydratase"/>
    <property type="match status" value="1"/>
</dbReference>
<feature type="binding site" evidence="17">
    <location>
        <position position="434"/>
    </location>
    <ligand>
        <name>(6S)-NADPHX</name>
        <dbReference type="ChEBI" id="CHEBI:64076"/>
    </ligand>
</feature>
<feature type="binding site" evidence="17">
    <location>
        <begin position="404"/>
        <end position="408"/>
    </location>
    <ligand>
        <name>AMP</name>
        <dbReference type="ChEBI" id="CHEBI:456215"/>
    </ligand>
</feature>
<comment type="catalytic activity">
    <reaction evidence="1 18 19">
        <text>(6R)-NADHX = (6S)-NADHX</text>
        <dbReference type="Rhea" id="RHEA:32215"/>
        <dbReference type="ChEBI" id="CHEBI:64074"/>
        <dbReference type="ChEBI" id="CHEBI:64075"/>
        <dbReference type="EC" id="5.1.99.6"/>
    </reaction>
</comment>
<dbReference type="PROSITE" id="PS51383">
    <property type="entry name" value="YJEF_C_3"/>
    <property type="match status" value="1"/>
</dbReference>
<feature type="binding site" evidence="18">
    <location>
        <position position="124"/>
    </location>
    <ligand>
        <name>K(+)</name>
        <dbReference type="ChEBI" id="CHEBI:29103"/>
    </ligand>
</feature>
<keyword evidence="13" id="KW-0511">Multifunctional enzyme</keyword>
<feature type="domain" description="YjeF C-terminal" evidence="20">
    <location>
        <begin position="220"/>
        <end position="493"/>
    </location>
</feature>
<feature type="binding site" evidence="18">
    <location>
        <position position="58"/>
    </location>
    <ligand>
        <name>K(+)</name>
        <dbReference type="ChEBI" id="CHEBI:29103"/>
    </ligand>
</feature>
<evidence type="ECO:0000256" key="9">
    <source>
        <dbReference type="ARBA" id="ARBA00022958"/>
    </source>
</evidence>
<keyword evidence="11 18" id="KW-0413">Isomerase</keyword>
<dbReference type="AlphaFoldDB" id="A0A937AEY6"/>
<dbReference type="InterPro" id="IPR000631">
    <property type="entry name" value="CARKD"/>
</dbReference>
<keyword evidence="5 18" id="KW-0479">Metal-binding</keyword>
<dbReference type="Pfam" id="PF03853">
    <property type="entry name" value="YjeF_N"/>
    <property type="match status" value="1"/>
</dbReference>
<accession>A0A937AEY6</accession>
<evidence type="ECO:0000256" key="1">
    <source>
        <dbReference type="ARBA" id="ARBA00000013"/>
    </source>
</evidence>
<comment type="catalytic activity">
    <reaction evidence="16 17 19">
        <text>(6S)-NADPHX + ADP = AMP + phosphate + NADPH + H(+)</text>
        <dbReference type="Rhea" id="RHEA:32235"/>
        <dbReference type="ChEBI" id="CHEBI:15378"/>
        <dbReference type="ChEBI" id="CHEBI:43474"/>
        <dbReference type="ChEBI" id="CHEBI:57783"/>
        <dbReference type="ChEBI" id="CHEBI:64076"/>
        <dbReference type="ChEBI" id="CHEBI:456215"/>
        <dbReference type="ChEBI" id="CHEBI:456216"/>
        <dbReference type="EC" id="4.2.1.136"/>
    </reaction>
</comment>
<organism evidence="22 23">
    <name type="scientific">Marivirga atlantica</name>
    <dbReference type="NCBI Taxonomy" id="1548457"/>
    <lineage>
        <taxon>Bacteria</taxon>
        <taxon>Pseudomonadati</taxon>
        <taxon>Bacteroidota</taxon>
        <taxon>Cytophagia</taxon>
        <taxon>Cytophagales</taxon>
        <taxon>Marivirgaceae</taxon>
        <taxon>Marivirga</taxon>
    </lineage>
</organism>
<comment type="catalytic activity">
    <reaction evidence="15 17 19">
        <text>(6S)-NADHX + ADP = AMP + phosphate + NADH + H(+)</text>
        <dbReference type="Rhea" id="RHEA:32223"/>
        <dbReference type="ChEBI" id="CHEBI:15378"/>
        <dbReference type="ChEBI" id="CHEBI:43474"/>
        <dbReference type="ChEBI" id="CHEBI:57945"/>
        <dbReference type="ChEBI" id="CHEBI:64074"/>
        <dbReference type="ChEBI" id="CHEBI:456215"/>
        <dbReference type="ChEBI" id="CHEBI:456216"/>
        <dbReference type="EC" id="4.2.1.136"/>
    </reaction>
</comment>
<dbReference type="GO" id="GO:0052855">
    <property type="term" value="F:ADP-dependent NAD(P)H-hydrate dehydratase activity"/>
    <property type="evidence" value="ECO:0007669"/>
    <property type="project" value="UniProtKB-UniRule"/>
</dbReference>
<dbReference type="HAMAP" id="MF_01966">
    <property type="entry name" value="NADHX_epimerase"/>
    <property type="match status" value="1"/>
</dbReference>
<dbReference type="NCBIfam" id="TIGR00196">
    <property type="entry name" value="yjeF_cterm"/>
    <property type="match status" value="1"/>
</dbReference>
<dbReference type="SUPFAM" id="SSF64153">
    <property type="entry name" value="YjeF N-terminal domain-like"/>
    <property type="match status" value="1"/>
</dbReference>
<evidence type="ECO:0000259" key="20">
    <source>
        <dbReference type="PROSITE" id="PS51383"/>
    </source>
</evidence>
<dbReference type="Proteomes" id="UP000642920">
    <property type="component" value="Unassembled WGS sequence"/>
</dbReference>
<feature type="binding site" evidence="17">
    <location>
        <position position="255"/>
    </location>
    <ligand>
        <name>(6S)-NADPHX</name>
        <dbReference type="ChEBI" id="CHEBI:64076"/>
    </ligand>
</feature>
<evidence type="ECO:0000256" key="6">
    <source>
        <dbReference type="ARBA" id="ARBA00022741"/>
    </source>
</evidence>
<comment type="similarity">
    <text evidence="4 19">In the C-terminal section; belongs to the NnrD/CARKD family.</text>
</comment>
<reference evidence="22" key="1">
    <citation type="submission" date="2021-01" db="EMBL/GenBank/DDBJ databases">
        <title>Marivirga sp. nov., isolated from intertidal surface sediments.</title>
        <authorList>
            <person name="Zhang M."/>
        </authorList>
    </citation>
    <scope>NUCLEOTIDE SEQUENCE</scope>
    <source>
        <strain evidence="22">SM1354</strain>
    </source>
</reference>
<dbReference type="PROSITE" id="PS51385">
    <property type="entry name" value="YJEF_N"/>
    <property type="match status" value="1"/>
</dbReference>
<dbReference type="Pfam" id="PF01256">
    <property type="entry name" value="Carb_kinase"/>
    <property type="match status" value="1"/>
</dbReference>
<dbReference type="PROSITE" id="PS01050">
    <property type="entry name" value="YJEF_C_2"/>
    <property type="match status" value="1"/>
</dbReference>
<comment type="catalytic activity">
    <reaction evidence="2 18 19">
        <text>(6R)-NADPHX = (6S)-NADPHX</text>
        <dbReference type="Rhea" id="RHEA:32227"/>
        <dbReference type="ChEBI" id="CHEBI:64076"/>
        <dbReference type="ChEBI" id="CHEBI:64077"/>
        <dbReference type="EC" id="5.1.99.6"/>
    </reaction>
</comment>